<evidence type="ECO:0000313" key="1">
    <source>
        <dbReference type="EMBL" id="ONM45379.1"/>
    </source>
</evidence>
<accession>A0A1S8DKF8</accession>
<sequence length="150" mass="16277">MAEHDFRRTALNPSHTLIECRTLGAGLFQVTGQGGGVRSGDELICTVKGSKDLPMRLTVDKIRYLINPPGQWTASARGPDLRGQSVLGWSITCDECGREQPFEFLAADRDDLNARTAKAVTRISELGWQPRGDNHLCPACAKSAAAPKTN</sequence>
<protein>
    <submittedName>
        <fullName evidence="1">Uncharacterized protein</fullName>
    </submittedName>
</protein>
<proteinExistence type="predicted"/>
<dbReference type="AlphaFoldDB" id="A0A1S8DKF8"/>
<dbReference type="RefSeq" id="WP_083724494.1">
    <property type="nucleotide sequence ID" value="NZ_FOUD01000001.1"/>
</dbReference>
<organism evidence="1 2">
    <name type="scientific">Halopseudomonas pachastrellae</name>
    <dbReference type="NCBI Taxonomy" id="254161"/>
    <lineage>
        <taxon>Bacteria</taxon>
        <taxon>Pseudomonadati</taxon>
        <taxon>Pseudomonadota</taxon>
        <taxon>Gammaproteobacteria</taxon>
        <taxon>Pseudomonadales</taxon>
        <taxon>Pseudomonadaceae</taxon>
        <taxon>Halopseudomonas</taxon>
    </lineage>
</organism>
<dbReference type="OrthoDB" id="7002760at2"/>
<name>A0A1S8DKF8_9GAMM</name>
<evidence type="ECO:0000313" key="2">
    <source>
        <dbReference type="Proteomes" id="UP000242847"/>
    </source>
</evidence>
<gene>
    <name evidence="1" type="ORF">BXT89_02855</name>
</gene>
<dbReference type="EMBL" id="MUBC01000004">
    <property type="protein sequence ID" value="ONM45379.1"/>
    <property type="molecule type" value="Genomic_DNA"/>
</dbReference>
<keyword evidence="2" id="KW-1185">Reference proteome</keyword>
<dbReference type="Proteomes" id="UP000242847">
    <property type="component" value="Unassembled WGS sequence"/>
</dbReference>
<reference evidence="1 2" key="1">
    <citation type="submission" date="2017-01" db="EMBL/GenBank/DDBJ databases">
        <title>Draft genome sequence of Pseudomonas pachastrellae type strain CCUG 46540T from a deep sea.</title>
        <authorList>
            <person name="Gomila M."/>
            <person name="Mulet M."/>
            <person name="Lalucat J."/>
            <person name="Garcia-Valdes E."/>
        </authorList>
    </citation>
    <scope>NUCLEOTIDE SEQUENCE [LARGE SCALE GENOMIC DNA]</scope>
    <source>
        <strain evidence="1 2">CCUG 46540</strain>
    </source>
</reference>
<comment type="caution">
    <text evidence="1">The sequence shown here is derived from an EMBL/GenBank/DDBJ whole genome shotgun (WGS) entry which is preliminary data.</text>
</comment>